<dbReference type="PANTHER" id="PTHR34269:SF11">
    <property type="entry name" value="B3 DOMAIN PROTEIN"/>
    <property type="match status" value="1"/>
</dbReference>
<reference evidence="7" key="1">
    <citation type="journal article" date="2022" name="Plant J.">
        <title>Strategies of tolerance reflected in two North American maple genomes.</title>
        <authorList>
            <person name="McEvoy S.L."/>
            <person name="Sezen U.U."/>
            <person name="Trouern-Trend A."/>
            <person name="McMahon S.M."/>
            <person name="Schaberg P.G."/>
            <person name="Yang J."/>
            <person name="Wegrzyn J.L."/>
            <person name="Swenson N.G."/>
        </authorList>
    </citation>
    <scope>NUCLEOTIDE SEQUENCE</scope>
    <source>
        <strain evidence="7">NS2018</strain>
    </source>
</reference>
<dbReference type="SUPFAM" id="SSF101936">
    <property type="entry name" value="DNA-binding pseudobarrel domain"/>
    <property type="match status" value="1"/>
</dbReference>
<reference evidence="7" key="2">
    <citation type="submission" date="2023-06" db="EMBL/GenBank/DDBJ databases">
        <authorList>
            <person name="Swenson N.G."/>
            <person name="Wegrzyn J.L."/>
            <person name="Mcevoy S.L."/>
        </authorList>
    </citation>
    <scope>NUCLEOTIDE SEQUENCE</scope>
    <source>
        <strain evidence="7">NS2018</strain>
        <tissue evidence="7">Leaf</tissue>
    </source>
</reference>
<dbReference type="CDD" id="cd10017">
    <property type="entry name" value="B3_DNA"/>
    <property type="match status" value="1"/>
</dbReference>
<feature type="domain" description="TF-B3" evidence="6">
    <location>
        <begin position="28"/>
        <end position="139"/>
    </location>
</feature>
<dbReference type="EMBL" id="JAUESC010000004">
    <property type="protein sequence ID" value="KAK0595010.1"/>
    <property type="molecule type" value="Genomic_DNA"/>
</dbReference>
<evidence type="ECO:0000256" key="4">
    <source>
        <dbReference type="ARBA" id="ARBA00023163"/>
    </source>
</evidence>
<dbReference type="Proteomes" id="UP001168877">
    <property type="component" value="Unassembled WGS sequence"/>
</dbReference>
<dbReference type="InterPro" id="IPR003340">
    <property type="entry name" value="B3_DNA-bd"/>
</dbReference>
<sequence>MAYSSTPSSSRSCSVSIELELYCDPWKITKKLKKSDLGDLSRLLIPKSCVETHVLPFIADAVKQVLHSKDGLRVGVCDYDTQSLHQLDFKKWPSSKSYVLTLNWRKDFVKRRNLKENDQIALSWDPYTSRFWFRVLRTNPTGP</sequence>
<dbReference type="SMART" id="SM01019">
    <property type="entry name" value="B3"/>
    <property type="match status" value="1"/>
</dbReference>
<evidence type="ECO:0000313" key="7">
    <source>
        <dbReference type="EMBL" id="KAK0595010.1"/>
    </source>
</evidence>
<evidence type="ECO:0000259" key="6">
    <source>
        <dbReference type="SMART" id="SM01019"/>
    </source>
</evidence>
<evidence type="ECO:0000256" key="2">
    <source>
        <dbReference type="ARBA" id="ARBA00023015"/>
    </source>
</evidence>
<comment type="subcellular location">
    <subcellularLocation>
        <location evidence="1">Nucleus</location>
    </subcellularLocation>
</comment>
<keyword evidence="3" id="KW-0238">DNA-binding</keyword>
<dbReference type="GO" id="GO:0005634">
    <property type="term" value="C:nucleus"/>
    <property type="evidence" value="ECO:0007669"/>
    <property type="project" value="UniProtKB-SubCell"/>
</dbReference>
<comment type="caution">
    <text evidence="7">The sequence shown here is derived from an EMBL/GenBank/DDBJ whole genome shotgun (WGS) entry which is preliminary data.</text>
</comment>
<evidence type="ECO:0000256" key="5">
    <source>
        <dbReference type="ARBA" id="ARBA00023242"/>
    </source>
</evidence>
<name>A0AA39SQD6_ACESA</name>
<dbReference type="InterPro" id="IPR051442">
    <property type="entry name" value="B3_domain"/>
</dbReference>
<keyword evidence="8" id="KW-1185">Reference proteome</keyword>
<dbReference type="PANTHER" id="PTHR34269">
    <property type="entry name" value="TRANSCRIPTION FACTOR B3-DOMAIN FAMILY-RELATED"/>
    <property type="match status" value="1"/>
</dbReference>
<dbReference type="InterPro" id="IPR015300">
    <property type="entry name" value="DNA-bd_pseudobarrel_sf"/>
</dbReference>
<evidence type="ECO:0000256" key="1">
    <source>
        <dbReference type="ARBA" id="ARBA00004123"/>
    </source>
</evidence>
<dbReference type="Gene3D" id="2.40.330.10">
    <property type="entry name" value="DNA-binding pseudobarrel domain"/>
    <property type="match status" value="1"/>
</dbReference>
<keyword evidence="5" id="KW-0539">Nucleus</keyword>
<protein>
    <recommendedName>
        <fullName evidence="6">TF-B3 domain-containing protein</fullName>
    </recommendedName>
</protein>
<organism evidence="7 8">
    <name type="scientific">Acer saccharum</name>
    <name type="common">Sugar maple</name>
    <dbReference type="NCBI Taxonomy" id="4024"/>
    <lineage>
        <taxon>Eukaryota</taxon>
        <taxon>Viridiplantae</taxon>
        <taxon>Streptophyta</taxon>
        <taxon>Embryophyta</taxon>
        <taxon>Tracheophyta</taxon>
        <taxon>Spermatophyta</taxon>
        <taxon>Magnoliopsida</taxon>
        <taxon>eudicotyledons</taxon>
        <taxon>Gunneridae</taxon>
        <taxon>Pentapetalae</taxon>
        <taxon>rosids</taxon>
        <taxon>malvids</taxon>
        <taxon>Sapindales</taxon>
        <taxon>Sapindaceae</taxon>
        <taxon>Hippocastanoideae</taxon>
        <taxon>Acereae</taxon>
        <taxon>Acer</taxon>
    </lineage>
</organism>
<gene>
    <name evidence="7" type="ORF">LWI29_002536</name>
</gene>
<dbReference type="AlphaFoldDB" id="A0AA39SQD6"/>
<dbReference type="GO" id="GO:0003677">
    <property type="term" value="F:DNA binding"/>
    <property type="evidence" value="ECO:0007669"/>
    <property type="project" value="UniProtKB-KW"/>
</dbReference>
<keyword evidence="2" id="KW-0805">Transcription regulation</keyword>
<evidence type="ECO:0000313" key="8">
    <source>
        <dbReference type="Proteomes" id="UP001168877"/>
    </source>
</evidence>
<proteinExistence type="predicted"/>
<keyword evidence="4" id="KW-0804">Transcription</keyword>
<accession>A0AA39SQD6</accession>
<evidence type="ECO:0000256" key="3">
    <source>
        <dbReference type="ARBA" id="ARBA00023125"/>
    </source>
</evidence>